<evidence type="ECO:0000256" key="5">
    <source>
        <dbReference type="SAM" id="MobiDB-lite"/>
    </source>
</evidence>
<evidence type="ECO:0000256" key="1">
    <source>
        <dbReference type="ARBA" id="ARBA00022517"/>
    </source>
</evidence>
<comment type="similarity">
    <text evidence="4">Belongs to the pescadillo family.</text>
</comment>
<dbReference type="InterPro" id="IPR001357">
    <property type="entry name" value="BRCT_dom"/>
</dbReference>
<evidence type="ECO:0000256" key="2">
    <source>
        <dbReference type="ARBA" id="ARBA00022552"/>
    </source>
</evidence>
<dbReference type="EMBL" id="JBANRG010000009">
    <property type="protein sequence ID" value="KAK7463749.1"/>
    <property type="molecule type" value="Genomic_DNA"/>
</dbReference>
<keyword evidence="2 4" id="KW-0698">rRNA processing</keyword>
<dbReference type="EMBL" id="JBANRG010000006">
    <property type="protein sequence ID" value="KAK7465715.1"/>
    <property type="molecule type" value="Genomic_DNA"/>
</dbReference>
<feature type="compositionally biased region" description="Polar residues" evidence="5">
    <location>
        <begin position="303"/>
        <end position="315"/>
    </location>
</feature>
<evidence type="ECO:0000256" key="3">
    <source>
        <dbReference type="ARBA" id="ARBA00023242"/>
    </source>
</evidence>
<organism evidence="8 9">
    <name type="scientific">Marasmiellus scandens</name>
    <dbReference type="NCBI Taxonomy" id="2682957"/>
    <lineage>
        <taxon>Eukaryota</taxon>
        <taxon>Fungi</taxon>
        <taxon>Dikarya</taxon>
        <taxon>Basidiomycota</taxon>
        <taxon>Agaricomycotina</taxon>
        <taxon>Agaricomycetes</taxon>
        <taxon>Agaricomycetidae</taxon>
        <taxon>Agaricales</taxon>
        <taxon>Marasmiineae</taxon>
        <taxon>Omphalotaceae</taxon>
        <taxon>Marasmiellus</taxon>
    </lineage>
</organism>
<comment type="subcellular location">
    <subcellularLocation>
        <location evidence="4">Nucleus</location>
        <location evidence="4">Nucleolus</location>
    </subcellularLocation>
    <subcellularLocation>
        <location evidence="4">Nucleus</location>
        <location evidence="4">Nucleoplasm</location>
    </subcellularLocation>
</comment>
<proteinExistence type="inferred from homology"/>
<dbReference type="InterPro" id="IPR036420">
    <property type="entry name" value="BRCT_dom_sf"/>
</dbReference>
<comment type="function">
    <text evidence="4">Component of the NOP7 complex, which is required for maturation of the 25S and 5.8S ribosomal RNAs and formation of the 60S ribosome.</text>
</comment>
<keyword evidence="9" id="KW-1185">Reference proteome</keyword>
<gene>
    <name evidence="8" type="primary">NOP7_1</name>
    <name evidence="4" type="synonym">NOP7</name>
    <name evidence="7" type="synonym">NOP7_2</name>
    <name evidence="8" type="ORF">VKT23_005686</name>
    <name evidence="7" type="ORF">VKT23_007088</name>
</gene>
<evidence type="ECO:0000313" key="7">
    <source>
        <dbReference type="EMBL" id="KAK7463749.1"/>
    </source>
</evidence>
<feature type="region of interest" description="Disordered" evidence="5">
    <location>
        <begin position="303"/>
        <end position="323"/>
    </location>
</feature>
<dbReference type="Proteomes" id="UP001498398">
    <property type="component" value="Unassembled WGS sequence"/>
</dbReference>
<sequence length="622" mass="69337">MGRLRQKGKAGAAKAYITRSQATKKLQCSLADFRRLCILKGIFPREPNNKKKANKGSSAPTSFYYAKDIAYLAHEPVLKKLREHKAFAKKLSRALGRGEWSSAKSLEENKPAYKLDHIIKERYPTFIDALRDIDDALCMIFLFASLPSNPRVPPSLIENCSRLAAEWQLYIMRSHSLRKAFLSIKGVYYQAEVMDQVITWLVPYQFTQNVPSDVDVRVMLTFLELYQTLLGFVFFKLYTDAGLVYPPPLDLKKDEAAAGVGAFVLQDASASTNQIPARNKKVVEIEGRQVTGKDVYQTIKNLTSTSSETNGTADGSTIPESSTTEIEEDFVLQPSKSDPQPAAPLATLKSLESLPQTLNTSLFSPYTFFLSRETSRPIFEFLVRSFGGRLGWSPTSGGGSPYDELDESITHVIIDRPVVDIPNESPEGRERRSRRKYVQPQWIVDCINAGKILLEDHYAPGKTLPPHLSPFGEYEGAYDPTAPLGEQDGMSVDEDENSADEDEDVVMDGPDSANAVALKVVAAAAAEDSADLRAAELAAEAAGVDPAVFEKEVKKSRKKIKSDTTEEAEKDMNKMMMSNRQKKLYEKMKYSQNKRAQERSSLEAKRSQIQKQARKKARAAQD</sequence>
<dbReference type="SUPFAM" id="SSF52113">
    <property type="entry name" value="BRCT domain"/>
    <property type="match status" value="1"/>
</dbReference>
<name>A0ABR1JQS6_9AGAR</name>
<evidence type="ECO:0000256" key="4">
    <source>
        <dbReference type="HAMAP-Rule" id="MF_03028"/>
    </source>
</evidence>
<dbReference type="InterPro" id="IPR010613">
    <property type="entry name" value="PES"/>
</dbReference>
<keyword evidence="3 4" id="KW-0539">Nucleus</keyword>
<comment type="caution">
    <text evidence="8">The sequence shown here is derived from an EMBL/GenBank/DDBJ whole genome shotgun (WGS) entry which is preliminary data.</text>
</comment>
<dbReference type="PANTHER" id="PTHR12221:SF6">
    <property type="entry name" value="PESCADILLO HOMOLOG"/>
    <property type="match status" value="1"/>
</dbReference>
<dbReference type="PANTHER" id="PTHR12221">
    <property type="entry name" value="PESCADILLO - RELATED"/>
    <property type="match status" value="1"/>
</dbReference>
<dbReference type="PROSITE" id="PS50172">
    <property type="entry name" value="BRCT"/>
    <property type="match status" value="1"/>
</dbReference>
<reference evidence="8 9" key="1">
    <citation type="submission" date="2024-01" db="EMBL/GenBank/DDBJ databases">
        <title>A draft genome for the cacao thread blight pathogen Marasmiellus scandens.</title>
        <authorList>
            <person name="Baruah I.K."/>
            <person name="Leung J."/>
            <person name="Bukari Y."/>
            <person name="Amoako-Attah I."/>
            <person name="Meinhardt L.W."/>
            <person name="Bailey B.A."/>
            <person name="Cohen S.P."/>
        </authorList>
    </citation>
    <scope>NUCLEOTIDE SEQUENCE [LARGE SCALE GENOMIC DNA]</scope>
    <source>
        <strain evidence="8 9">GH-19</strain>
    </source>
</reference>
<feature type="domain" description="BRCT" evidence="6">
    <location>
        <begin position="358"/>
        <end position="460"/>
    </location>
</feature>
<feature type="compositionally biased region" description="Acidic residues" evidence="5">
    <location>
        <begin position="491"/>
        <end position="505"/>
    </location>
</feature>
<feature type="compositionally biased region" description="Basic and acidic residues" evidence="5">
    <location>
        <begin position="583"/>
        <end position="606"/>
    </location>
</feature>
<feature type="region of interest" description="Disordered" evidence="5">
    <location>
        <begin position="555"/>
        <end position="622"/>
    </location>
</feature>
<dbReference type="Pfam" id="PF06732">
    <property type="entry name" value="Pescadillo_N"/>
    <property type="match status" value="1"/>
</dbReference>
<evidence type="ECO:0000313" key="9">
    <source>
        <dbReference type="Proteomes" id="UP001498398"/>
    </source>
</evidence>
<protein>
    <recommendedName>
        <fullName evidence="4">Pescadillo homolog</fullName>
    </recommendedName>
    <alternativeName>
        <fullName evidence="4">Nucleolar protein 7 homolog</fullName>
    </alternativeName>
</protein>
<evidence type="ECO:0000313" key="8">
    <source>
        <dbReference type="EMBL" id="KAK7465715.1"/>
    </source>
</evidence>
<dbReference type="HAMAP" id="MF_03028">
    <property type="entry name" value="Pescadillo"/>
    <property type="match status" value="1"/>
</dbReference>
<dbReference type="SMART" id="SM00292">
    <property type="entry name" value="BRCT"/>
    <property type="match status" value="1"/>
</dbReference>
<accession>A0ABR1JQS6</accession>
<feature type="compositionally biased region" description="Basic residues" evidence="5">
    <location>
        <begin position="612"/>
        <end position="622"/>
    </location>
</feature>
<dbReference type="Gene3D" id="3.40.50.10190">
    <property type="entry name" value="BRCT domain"/>
    <property type="match status" value="1"/>
</dbReference>
<feature type="region of interest" description="Disordered" evidence="5">
    <location>
        <begin position="478"/>
        <end position="505"/>
    </location>
</feature>
<comment type="subunit">
    <text evidence="4">Component of the NOP7 complex, composed of ERB1, NOP7 and YTM1. Within the NOP7 complex ERB1 appears to interact directly with NOP7 and YTM1. The NOP7 complex also associates with the 66S pre-ribosome.</text>
</comment>
<evidence type="ECO:0000259" key="6">
    <source>
        <dbReference type="PROSITE" id="PS50172"/>
    </source>
</evidence>
<keyword evidence="1 4" id="KW-0690">Ribosome biogenesis</keyword>
<dbReference type="CDD" id="cd17709">
    <property type="entry name" value="BRCT_pescadillo_like"/>
    <property type="match status" value="1"/>
</dbReference>
<dbReference type="Pfam" id="PF00533">
    <property type="entry name" value="BRCT"/>
    <property type="match status" value="1"/>
</dbReference>